<sequence>MSPKNVRPPEIAGSPQDTYLFNEGRNSQTYRLLGAHAQTAGGVVFRVWAPNARSVSVIGSFNGWNGASDPLVSLGDSGIWAGYVGHAAVGDLYRFEIVAADGYRRVKSDPYARECELRPANASRVAAPDCYRWNDAAWLRRRAQTDWLHAPMSIYEVHAGSWMRHPDGRLYSWRELAARLIPYALEQGFTHLELLPVSEHPLDESWGYQTTAYFAPSARYGTPDDLKFFVDACHQAGLGVLLDWVPGHFPADEWALARFDGSALYEHEDPRLGLQLDWGTCIFNYGRHEVKSFLLSSAHCWLAEYHFDGLRVDAVASMLYLDYSRKPGEWLPNRFGGRENLDAIDFLRQLNTLVHGEFAGALTFAEESTAWPMVSRPVNLGGLGFSMKWSMGWMNDSLRYFHRDPLYRRWHHNEMTFGQMYAYSENFVLPLSHDEVVHGKGSLIGKMPGDNWQRFANLRLLLAWQMTTPGKKLLFMGSEFGQWREWSEQRELDWALLGEARHVGVLRVLRDLNSVYRERPAMHELDFDAAGFAWIDCHDADHSVLSWLRRARDGRFVVVVCNFTPQVREHYRIGVPQLGDYAELINTDSAFYGGSNVGNGGRVSAVPGDWMHLPASLSLTLPPLACLVLALCD</sequence>
<dbReference type="PANTHER" id="PTHR43651:SF3">
    <property type="entry name" value="1,4-ALPHA-GLUCAN-BRANCHING ENZYME"/>
    <property type="match status" value="1"/>
</dbReference>
<evidence type="ECO:0000256" key="5">
    <source>
        <dbReference type="ARBA" id="ARBA00022600"/>
    </source>
</evidence>
<dbReference type="PIRSF" id="PIRSF000463">
    <property type="entry name" value="GlgB"/>
    <property type="match status" value="1"/>
</dbReference>
<dbReference type="AlphaFoldDB" id="A0A6L5JT30"/>
<dbReference type="SUPFAM" id="SSF51445">
    <property type="entry name" value="(Trans)glycosidases"/>
    <property type="match status" value="1"/>
</dbReference>
<gene>
    <name evidence="10 13" type="primary">glgB</name>
    <name evidence="13" type="ORF">GHK24_01965</name>
</gene>
<dbReference type="SMART" id="SM00642">
    <property type="entry name" value="Aamy"/>
    <property type="match status" value="1"/>
</dbReference>
<dbReference type="InterPro" id="IPR044143">
    <property type="entry name" value="GlgB_N_E_set_prok"/>
</dbReference>
<evidence type="ECO:0000256" key="1">
    <source>
        <dbReference type="ARBA" id="ARBA00000826"/>
    </source>
</evidence>
<evidence type="ECO:0000256" key="4">
    <source>
        <dbReference type="ARBA" id="ARBA00009000"/>
    </source>
</evidence>
<dbReference type="InterPro" id="IPR006407">
    <property type="entry name" value="GlgB"/>
</dbReference>
<comment type="subunit">
    <text evidence="10">Monomer.</text>
</comment>
<dbReference type="InterPro" id="IPR004193">
    <property type="entry name" value="Glyco_hydro_13_N"/>
</dbReference>
<dbReference type="InterPro" id="IPR013780">
    <property type="entry name" value="Glyco_hydro_b"/>
</dbReference>
<dbReference type="GO" id="GO:0004553">
    <property type="term" value="F:hydrolase activity, hydrolyzing O-glycosyl compounds"/>
    <property type="evidence" value="ECO:0007669"/>
    <property type="project" value="InterPro"/>
</dbReference>
<comment type="catalytic activity">
    <reaction evidence="1 10">
        <text>Transfers a segment of a (1-&gt;4)-alpha-D-glucan chain to a primary hydroxy group in a similar glucan chain.</text>
        <dbReference type="EC" id="2.4.1.18"/>
    </reaction>
</comment>
<dbReference type="InterPro" id="IPR017853">
    <property type="entry name" value="GH"/>
</dbReference>
<dbReference type="EMBL" id="WIXJ01000001">
    <property type="protein sequence ID" value="MQY50545.1"/>
    <property type="molecule type" value="Genomic_DNA"/>
</dbReference>
<feature type="active site" description="Nucleophile" evidence="10 11">
    <location>
        <position position="313"/>
    </location>
</feature>
<evidence type="ECO:0000313" key="13">
    <source>
        <dbReference type="EMBL" id="MQY50545.1"/>
    </source>
</evidence>
<dbReference type="SUPFAM" id="SSF81296">
    <property type="entry name" value="E set domains"/>
    <property type="match status" value="1"/>
</dbReference>
<feature type="active site" description="Proton donor" evidence="10 11">
    <location>
        <position position="366"/>
    </location>
</feature>
<evidence type="ECO:0000256" key="8">
    <source>
        <dbReference type="ARBA" id="ARBA00023056"/>
    </source>
</evidence>
<dbReference type="HAMAP" id="MF_00685">
    <property type="entry name" value="GlgB"/>
    <property type="match status" value="1"/>
</dbReference>
<accession>A0A6L5JT30</accession>
<reference evidence="13 14" key="1">
    <citation type="submission" date="2019-10" db="EMBL/GenBank/DDBJ databases">
        <title>Whole-genome sequence of the purple nonsulfur photosynthetic bacterium Rhodocyclus tenuis.</title>
        <authorList>
            <person name="Kyndt J.A."/>
            <person name="Meyer T.E."/>
        </authorList>
    </citation>
    <scope>NUCLEOTIDE SEQUENCE [LARGE SCALE GENOMIC DNA]</scope>
    <source>
        <strain evidence="13 14">DSM 110</strain>
    </source>
</reference>
<keyword evidence="5 10" id="KW-0321">Glycogen metabolism</keyword>
<keyword evidence="7 10" id="KW-0808">Transferase</keyword>
<dbReference type="GO" id="GO:0043169">
    <property type="term" value="F:cation binding"/>
    <property type="evidence" value="ECO:0007669"/>
    <property type="project" value="InterPro"/>
</dbReference>
<dbReference type="Pfam" id="PF02806">
    <property type="entry name" value="Alpha-amylase_C"/>
    <property type="match status" value="1"/>
</dbReference>
<evidence type="ECO:0000256" key="3">
    <source>
        <dbReference type="ARBA" id="ARBA00004964"/>
    </source>
</evidence>
<dbReference type="Gene3D" id="3.20.20.80">
    <property type="entry name" value="Glycosidases"/>
    <property type="match status" value="1"/>
</dbReference>
<feature type="domain" description="Glycosyl hydrolase family 13 catalytic" evidence="12">
    <location>
        <begin position="156"/>
        <end position="501"/>
    </location>
</feature>
<dbReference type="PANTHER" id="PTHR43651">
    <property type="entry name" value="1,4-ALPHA-GLUCAN-BRANCHING ENZYME"/>
    <property type="match status" value="1"/>
</dbReference>
<dbReference type="GO" id="GO:0005978">
    <property type="term" value="P:glycogen biosynthetic process"/>
    <property type="evidence" value="ECO:0007669"/>
    <property type="project" value="UniProtKB-UniRule"/>
</dbReference>
<dbReference type="InterPro" id="IPR006048">
    <property type="entry name" value="A-amylase/branching_C"/>
</dbReference>
<dbReference type="EC" id="2.4.1.18" evidence="10"/>
<dbReference type="InterPro" id="IPR037439">
    <property type="entry name" value="Branching_enzy"/>
</dbReference>
<dbReference type="SUPFAM" id="SSF51011">
    <property type="entry name" value="Glycosyl hydrolase domain"/>
    <property type="match status" value="1"/>
</dbReference>
<dbReference type="InterPro" id="IPR014756">
    <property type="entry name" value="Ig_E-set"/>
</dbReference>
<dbReference type="FunFam" id="3.20.20.80:FF:000003">
    <property type="entry name" value="1,4-alpha-glucan branching enzyme GlgB"/>
    <property type="match status" value="1"/>
</dbReference>
<organism evidence="13 14">
    <name type="scientific">Rhodocyclus tenuis</name>
    <name type="common">Rhodospirillum tenue</name>
    <dbReference type="NCBI Taxonomy" id="1066"/>
    <lineage>
        <taxon>Bacteria</taxon>
        <taxon>Pseudomonadati</taxon>
        <taxon>Pseudomonadota</taxon>
        <taxon>Betaproteobacteria</taxon>
        <taxon>Rhodocyclales</taxon>
        <taxon>Rhodocyclaceae</taxon>
        <taxon>Rhodocyclus</taxon>
    </lineage>
</organism>
<evidence type="ECO:0000256" key="10">
    <source>
        <dbReference type="HAMAP-Rule" id="MF_00685"/>
    </source>
</evidence>
<proteinExistence type="inferred from homology"/>
<evidence type="ECO:0000256" key="7">
    <source>
        <dbReference type="ARBA" id="ARBA00022679"/>
    </source>
</evidence>
<comment type="pathway">
    <text evidence="3 10">Glycan biosynthesis; glycogen biosynthesis.</text>
</comment>
<keyword evidence="9 10" id="KW-0119">Carbohydrate metabolism</keyword>
<dbReference type="CDD" id="cd02855">
    <property type="entry name" value="E_set_GBE_prok_N"/>
    <property type="match status" value="1"/>
</dbReference>
<dbReference type="Proteomes" id="UP000480275">
    <property type="component" value="Unassembled WGS sequence"/>
</dbReference>
<evidence type="ECO:0000256" key="11">
    <source>
        <dbReference type="PIRSR" id="PIRSR000463-1"/>
    </source>
</evidence>
<name>A0A6L5JT30_RHOTE</name>
<comment type="similarity">
    <text evidence="4 10">Belongs to the glycosyl hydrolase 13 family. GlgB subfamily.</text>
</comment>
<comment type="caution">
    <text evidence="13">The sequence shown here is derived from an EMBL/GenBank/DDBJ whole genome shotgun (WGS) entry which is preliminary data.</text>
</comment>
<keyword evidence="8 10" id="KW-0320">Glycogen biosynthesis</keyword>
<dbReference type="InterPro" id="IPR013783">
    <property type="entry name" value="Ig-like_fold"/>
</dbReference>
<dbReference type="UniPathway" id="UPA00164"/>
<dbReference type="NCBIfam" id="NF008967">
    <property type="entry name" value="PRK12313.1"/>
    <property type="match status" value="1"/>
</dbReference>
<dbReference type="GO" id="GO:0003844">
    <property type="term" value="F:1,4-alpha-glucan branching enzyme activity"/>
    <property type="evidence" value="ECO:0007669"/>
    <property type="project" value="UniProtKB-UniRule"/>
</dbReference>
<dbReference type="InterPro" id="IPR006047">
    <property type="entry name" value="GH13_cat_dom"/>
</dbReference>
<dbReference type="NCBIfam" id="NF003811">
    <property type="entry name" value="PRK05402.1"/>
    <property type="match status" value="1"/>
</dbReference>
<evidence type="ECO:0000259" key="12">
    <source>
        <dbReference type="SMART" id="SM00642"/>
    </source>
</evidence>
<dbReference type="OrthoDB" id="9800174at2"/>
<dbReference type="Pfam" id="PF00128">
    <property type="entry name" value="Alpha-amylase"/>
    <property type="match status" value="1"/>
</dbReference>
<protein>
    <recommendedName>
        <fullName evidence="10">1,4-alpha-glucan branching enzyme GlgB</fullName>
        <ecNumber evidence="10">2.4.1.18</ecNumber>
    </recommendedName>
    <alternativeName>
        <fullName evidence="10">1,4-alpha-D-glucan:1,4-alpha-D-glucan 6-glucosyl-transferase</fullName>
    </alternativeName>
    <alternativeName>
        <fullName evidence="10">Alpha-(1-&gt;4)-glucan branching enzyme</fullName>
    </alternativeName>
    <alternativeName>
        <fullName evidence="10">Glycogen branching enzyme</fullName>
        <shortName evidence="10">BE</shortName>
    </alternativeName>
</protein>
<evidence type="ECO:0000256" key="2">
    <source>
        <dbReference type="ARBA" id="ARBA00002953"/>
    </source>
</evidence>
<evidence type="ECO:0000256" key="6">
    <source>
        <dbReference type="ARBA" id="ARBA00022676"/>
    </source>
</evidence>
<keyword evidence="6 10" id="KW-0328">Glycosyltransferase</keyword>
<comment type="function">
    <text evidence="2 10">Catalyzes the formation of the alpha-1,6-glucosidic linkages in glycogen by scission of a 1,4-alpha-linked oligosaccharide from growing alpha-1,4-glucan chains and the subsequent attachment of the oligosaccharide to the alpha-1,6 position.</text>
</comment>
<dbReference type="NCBIfam" id="TIGR01515">
    <property type="entry name" value="branching_enzym"/>
    <property type="match status" value="1"/>
</dbReference>
<dbReference type="GO" id="GO:0005829">
    <property type="term" value="C:cytosol"/>
    <property type="evidence" value="ECO:0007669"/>
    <property type="project" value="TreeGrafter"/>
</dbReference>
<dbReference type="Gene3D" id="2.60.40.10">
    <property type="entry name" value="Immunoglobulins"/>
    <property type="match status" value="1"/>
</dbReference>
<dbReference type="Gene3D" id="2.60.40.1180">
    <property type="entry name" value="Golgi alpha-mannosidase II"/>
    <property type="match status" value="1"/>
</dbReference>
<dbReference type="CDD" id="cd11322">
    <property type="entry name" value="AmyAc_Glg_BE"/>
    <property type="match status" value="1"/>
</dbReference>
<evidence type="ECO:0000256" key="9">
    <source>
        <dbReference type="ARBA" id="ARBA00023277"/>
    </source>
</evidence>
<dbReference type="FunFam" id="2.60.40.1180:FF:000002">
    <property type="entry name" value="1,4-alpha-glucan branching enzyme GlgB"/>
    <property type="match status" value="1"/>
</dbReference>
<evidence type="ECO:0000313" key="14">
    <source>
        <dbReference type="Proteomes" id="UP000480275"/>
    </source>
</evidence>
<dbReference type="Pfam" id="PF02922">
    <property type="entry name" value="CBM_48"/>
    <property type="match status" value="1"/>
</dbReference>